<keyword evidence="3" id="KW-1185">Reference proteome</keyword>
<dbReference type="AlphaFoldDB" id="A0A1Y1IHX0"/>
<dbReference type="Proteomes" id="UP000054558">
    <property type="component" value="Unassembled WGS sequence"/>
</dbReference>
<organism evidence="2 3">
    <name type="scientific">Klebsormidium nitens</name>
    <name type="common">Green alga</name>
    <name type="synonym">Ulothrix nitens</name>
    <dbReference type="NCBI Taxonomy" id="105231"/>
    <lineage>
        <taxon>Eukaryota</taxon>
        <taxon>Viridiplantae</taxon>
        <taxon>Streptophyta</taxon>
        <taxon>Klebsormidiophyceae</taxon>
        <taxon>Klebsormidiales</taxon>
        <taxon>Klebsormidiaceae</taxon>
        <taxon>Klebsormidium</taxon>
    </lineage>
</organism>
<name>A0A1Y1IHX0_KLENI</name>
<evidence type="ECO:0000256" key="1">
    <source>
        <dbReference type="SAM" id="MobiDB-lite"/>
    </source>
</evidence>
<feature type="region of interest" description="Disordered" evidence="1">
    <location>
        <begin position="1"/>
        <end position="31"/>
    </location>
</feature>
<evidence type="ECO:0000313" key="3">
    <source>
        <dbReference type="Proteomes" id="UP000054558"/>
    </source>
</evidence>
<reference evidence="2 3" key="1">
    <citation type="journal article" date="2014" name="Nat. Commun.">
        <title>Klebsormidium flaccidum genome reveals primary factors for plant terrestrial adaptation.</title>
        <authorList>
            <person name="Hori K."/>
            <person name="Maruyama F."/>
            <person name="Fujisawa T."/>
            <person name="Togashi T."/>
            <person name="Yamamoto N."/>
            <person name="Seo M."/>
            <person name="Sato S."/>
            <person name="Yamada T."/>
            <person name="Mori H."/>
            <person name="Tajima N."/>
            <person name="Moriyama T."/>
            <person name="Ikeuchi M."/>
            <person name="Watanabe M."/>
            <person name="Wada H."/>
            <person name="Kobayashi K."/>
            <person name="Saito M."/>
            <person name="Masuda T."/>
            <person name="Sasaki-Sekimoto Y."/>
            <person name="Mashiguchi K."/>
            <person name="Awai K."/>
            <person name="Shimojima M."/>
            <person name="Masuda S."/>
            <person name="Iwai M."/>
            <person name="Nobusawa T."/>
            <person name="Narise T."/>
            <person name="Kondo S."/>
            <person name="Saito H."/>
            <person name="Sato R."/>
            <person name="Murakawa M."/>
            <person name="Ihara Y."/>
            <person name="Oshima-Yamada Y."/>
            <person name="Ohtaka K."/>
            <person name="Satoh M."/>
            <person name="Sonobe K."/>
            <person name="Ishii M."/>
            <person name="Ohtani R."/>
            <person name="Kanamori-Sato M."/>
            <person name="Honoki R."/>
            <person name="Miyazaki D."/>
            <person name="Mochizuki H."/>
            <person name="Umetsu J."/>
            <person name="Higashi K."/>
            <person name="Shibata D."/>
            <person name="Kamiya Y."/>
            <person name="Sato N."/>
            <person name="Nakamura Y."/>
            <person name="Tabata S."/>
            <person name="Ida S."/>
            <person name="Kurokawa K."/>
            <person name="Ohta H."/>
        </authorList>
    </citation>
    <scope>NUCLEOTIDE SEQUENCE [LARGE SCALE GENOMIC DNA]</scope>
    <source>
        <strain evidence="2 3">NIES-2285</strain>
    </source>
</reference>
<proteinExistence type="predicted"/>
<gene>
    <name evidence="2" type="ORF">KFL_004120140</name>
</gene>
<dbReference type="EMBL" id="DF237361">
    <property type="protein sequence ID" value="GAQ88247.1"/>
    <property type="molecule type" value="Genomic_DNA"/>
</dbReference>
<protein>
    <submittedName>
        <fullName evidence="2">Uncharacterized protein</fullName>
    </submittedName>
</protein>
<evidence type="ECO:0000313" key="2">
    <source>
        <dbReference type="EMBL" id="GAQ88247.1"/>
    </source>
</evidence>
<sequence>MGRGAPPGNILRPRAEGRGAEAPPGKSGPKHEYGLYSDTLCAIPSFPFHSTILPFLAFAPPLASAFEGAQVGAEPARKKHNCEPIVLDSAQAPKLGRTQMSKG</sequence>
<accession>A0A1Y1IHX0</accession>